<dbReference type="EMBL" id="GGFL01007356">
    <property type="protein sequence ID" value="MBW71534.1"/>
    <property type="molecule type" value="Transcribed_RNA"/>
</dbReference>
<dbReference type="AlphaFoldDB" id="A0A2M4D1S0"/>
<accession>A0A2M4D1S0</accession>
<proteinExistence type="predicted"/>
<reference evidence="2" key="1">
    <citation type="submission" date="2018-01" db="EMBL/GenBank/DDBJ databases">
        <title>An insight into the sialome of Amazonian anophelines.</title>
        <authorList>
            <person name="Ribeiro J.M."/>
            <person name="Scarpassa V."/>
            <person name="Calvo E."/>
        </authorList>
    </citation>
    <scope>NUCLEOTIDE SEQUENCE</scope>
</reference>
<feature type="chain" id="PRO_5014902025" evidence="1">
    <location>
        <begin position="27"/>
        <end position="74"/>
    </location>
</feature>
<keyword evidence="1" id="KW-0732">Signal</keyword>
<evidence type="ECO:0000313" key="2">
    <source>
        <dbReference type="EMBL" id="MBW71534.1"/>
    </source>
</evidence>
<evidence type="ECO:0000256" key="1">
    <source>
        <dbReference type="SAM" id="SignalP"/>
    </source>
</evidence>
<sequence length="74" mass="8449">MWCSCSAMIAHWFSFSLIVSICVALAKNIYCFDSSESFNRERAKSWFNTQIGLSTCILNANSIFWSSLRLVEIV</sequence>
<name>A0A2M4D1S0_ANODA</name>
<organism evidence="2">
    <name type="scientific">Anopheles darlingi</name>
    <name type="common">Mosquito</name>
    <dbReference type="NCBI Taxonomy" id="43151"/>
    <lineage>
        <taxon>Eukaryota</taxon>
        <taxon>Metazoa</taxon>
        <taxon>Ecdysozoa</taxon>
        <taxon>Arthropoda</taxon>
        <taxon>Hexapoda</taxon>
        <taxon>Insecta</taxon>
        <taxon>Pterygota</taxon>
        <taxon>Neoptera</taxon>
        <taxon>Endopterygota</taxon>
        <taxon>Diptera</taxon>
        <taxon>Nematocera</taxon>
        <taxon>Culicoidea</taxon>
        <taxon>Culicidae</taxon>
        <taxon>Anophelinae</taxon>
        <taxon>Anopheles</taxon>
    </lineage>
</organism>
<feature type="signal peptide" evidence="1">
    <location>
        <begin position="1"/>
        <end position="26"/>
    </location>
</feature>
<protein>
    <submittedName>
        <fullName evidence="2">Putative secreted protein</fullName>
    </submittedName>
</protein>